<evidence type="ECO:0000313" key="2">
    <source>
        <dbReference type="Proteomes" id="UP000186922"/>
    </source>
</evidence>
<dbReference type="EMBL" id="BDGG01000002">
    <property type="protein sequence ID" value="GAU93319.1"/>
    <property type="molecule type" value="Genomic_DNA"/>
</dbReference>
<sequence>MFMKSGEGLQELPIFHVFLRNLPVPLNSIELPRRRVCPNSISSFDAVGEGWLIVVTFSWYQSIHCRRDCVFGIEIVSFDVQNVHEVSNFLATESKGYHLHGGGSFSIKVSSSYEHNSESYMDHLSSADSFRAQHSLIFS</sequence>
<protein>
    <submittedName>
        <fullName evidence="1">Uncharacterized protein</fullName>
    </submittedName>
</protein>
<comment type="caution">
    <text evidence="1">The sequence shown here is derived from an EMBL/GenBank/DDBJ whole genome shotgun (WGS) entry which is preliminary data.</text>
</comment>
<reference evidence="1 2" key="1">
    <citation type="journal article" date="2016" name="Nat. Commun.">
        <title>Extremotolerant tardigrade genome and improved radiotolerance of human cultured cells by tardigrade-unique protein.</title>
        <authorList>
            <person name="Hashimoto T."/>
            <person name="Horikawa D.D."/>
            <person name="Saito Y."/>
            <person name="Kuwahara H."/>
            <person name="Kozuka-Hata H."/>
            <person name="Shin-I T."/>
            <person name="Minakuchi Y."/>
            <person name="Ohishi K."/>
            <person name="Motoyama A."/>
            <person name="Aizu T."/>
            <person name="Enomoto A."/>
            <person name="Kondo K."/>
            <person name="Tanaka S."/>
            <person name="Hara Y."/>
            <person name="Koshikawa S."/>
            <person name="Sagara H."/>
            <person name="Miura T."/>
            <person name="Yokobori S."/>
            <person name="Miyagawa K."/>
            <person name="Suzuki Y."/>
            <person name="Kubo T."/>
            <person name="Oyama M."/>
            <person name="Kohara Y."/>
            <person name="Fujiyama A."/>
            <person name="Arakawa K."/>
            <person name="Katayama T."/>
            <person name="Toyoda A."/>
            <person name="Kunieda T."/>
        </authorList>
    </citation>
    <scope>NUCLEOTIDE SEQUENCE [LARGE SCALE GENOMIC DNA]</scope>
    <source>
        <strain evidence="1 2">YOKOZUNA-1</strain>
    </source>
</reference>
<organism evidence="1 2">
    <name type="scientific">Ramazzottius varieornatus</name>
    <name type="common">Water bear</name>
    <name type="synonym">Tardigrade</name>
    <dbReference type="NCBI Taxonomy" id="947166"/>
    <lineage>
        <taxon>Eukaryota</taxon>
        <taxon>Metazoa</taxon>
        <taxon>Ecdysozoa</taxon>
        <taxon>Tardigrada</taxon>
        <taxon>Eutardigrada</taxon>
        <taxon>Parachela</taxon>
        <taxon>Hypsibioidea</taxon>
        <taxon>Ramazzottiidae</taxon>
        <taxon>Ramazzottius</taxon>
    </lineage>
</organism>
<keyword evidence="2" id="KW-1185">Reference proteome</keyword>
<dbReference type="AlphaFoldDB" id="A0A1D1UUJ4"/>
<accession>A0A1D1UUJ4</accession>
<name>A0A1D1UUJ4_RAMVA</name>
<evidence type="ECO:0000313" key="1">
    <source>
        <dbReference type="EMBL" id="GAU93319.1"/>
    </source>
</evidence>
<proteinExistence type="predicted"/>
<gene>
    <name evidence="1" type="primary">RvY_05280</name>
    <name evidence="1" type="synonym">RvY_05280.1</name>
    <name evidence="1" type="ORF">RvY_05280-1</name>
</gene>
<dbReference type="Proteomes" id="UP000186922">
    <property type="component" value="Unassembled WGS sequence"/>
</dbReference>